<feature type="transmembrane region" description="Helical" evidence="1">
    <location>
        <begin position="21"/>
        <end position="45"/>
    </location>
</feature>
<keyword evidence="1" id="KW-0812">Transmembrane</keyword>
<dbReference type="RefSeq" id="WP_130466436.1">
    <property type="nucleotide sequence ID" value="NZ_RDQO01000001.1"/>
</dbReference>
<proteinExistence type="predicted"/>
<keyword evidence="1" id="KW-0472">Membrane</keyword>
<gene>
    <name evidence="2" type="ORF">D8I35_04910</name>
</gene>
<feature type="transmembrane region" description="Helical" evidence="1">
    <location>
        <begin position="51"/>
        <end position="77"/>
    </location>
</feature>
<evidence type="ECO:0000256" key="1">
    <source>
        <dbReference type="SAM" id="Phobius"/>
    </source>
</evidence>
<dbReference type="AlphaFoldDB" id="A0A3M6QZG8"/>
<dbReference type="EMBL" id="RDQO01000001">
    <property type="protein sequence ID" value="RMX08426.1"/>
    <property type="molecule type" value="Genomic_DNA"/>
</dbReference>
<sequence length="112" mass="11653">MPAESTDTSAPQRGIRPRRPWLAWLAGLSVSIAMLALPLAIWLWFSPSGGGFWSGMGGALAILVAGVANIICLLLNAGYAIAAAQRPTWLAALLAVQAVLASWFLLALAGVL</sequence>
<evidence type="ECO:0000313" key="2">
    <source>
        <dbReference type="EMBL" id="RMX08426.1"/>
    </source>
</evidence>
<keyword evidence="3" id="KW-1185">Reference proteome</keyword>
<protein>
    <submittedName>
        <fullName evidence="2">Uncharacterized protein</fullName>
    </submittedName>
</protein>
<reference evidence="2 3" key="1">
    <citation type="submission" date="2018-10" db="EMBL/GenBank/DDBJ databases">
        <title>Draft genome of Cortibacter populi DSM10536.</title>
        <authorList>
            <person name="Bernier A.-M."/>
            <person name="Bernard K."/>
        </authorList>
    </citation>
    <scope>NUCLEOTIDE SEQUENCE [LARGE SCALE GENOMIC DNA]</scope>
    <source>
        <strain evidence="2 3">DSM 105136</strain>
    </source>
</reference>
<evidence type="ECO:0000313" key="3">
    <source>
        <dbReference type="Proteomes" id="UP000278006"/>
    </source>
</evidence>
<feature type="transmembrane region" description="Helical" evidence="1">
    <location>
        <begin position="89"/>
        <end position="111"/>
    </location>
</feature>
<name>A0A3M6QZG8_9BURK</name>
<comment type="caution">
    <text evidence="2">The sequence shown here is derived from an EMBL/GenBank/DDBJ whole genome shotgun (WGS) entry which is preliminary data.</text>
</comment>
<keyword evidence="1" id="KW-1133">Transmembrane helix</keyword>
<dbReference type="Proteomes" id="UP000278006">
    <property type="component" value="Unassembled WGS sequence"/>
</dbReference>
<organism evidence="2 3">
    <name type="scientific">Corticibacter populi</name>
    <dbReference type="NCBI Taxonomy" id="1550736"/>
    <lineage>
        <taxon>Bacteria</taxon>
        <taxon>Pseudomonadati</taxon>
        <taxon>Pseudomonadota</taxon>
        <taxon>Betaproteobacteria</taxon>
        <taxon>Burkholderiales</taxon>
        <taxon>Comamonadaceae</taxon>
        <taxon>Corticibacter</taxon>
    </lineage>
</organism>
<accession>A0A3M6QZG8</accession>